<dbReference type="Proteomes" id="UP000824890">
    <property type="component" value="Unassembled WGS sequence"/>
</dbReference>
<gene>
    <name evidence="2" type="ORF">HID58_077865</name>
</gene>
<protein>
    <submittedName>
        <fullName evidence="2">Uncharacterized protein</fullName>
    </submittedName>
</protein>
<feature type="compositionally biased region" description="Low complexity" evidence="1">
    <location>
        <begin position="1"/>
        <end position="14"/>
    </location>
</feature>
<feature type="region of interest" description="Disordered" evidence="1">
    <location>
        <begin position="1"/>
        <end position="20"/>
    </location>
</feature>
<evidence type="ECO:0000313" key="3">
    <source>
        <dbReference type="Proteomes" id="UP000824890"/>
    </source>
</evidence>
<evidence type="ECO:0000256" key="1">
    <source>
        <dbReference type="SAM" id="MobiDB-lite"/>
    </source>
</evidence>
<name>A0ABQ7YRK3_BRANA</name>
<reference evidence="2 3" key="1">
    <citation type="submission" date="2021-05" db="EMBL/GenBank/DDBJ databases">
        <title>Genome Assembly of Synthetic Allotetraploid Brassica napus Reveals Homoeologous Exchanges between Subgenomes.</title>
        <authorList>
            <person name="Davis J.T."/>
        </authorList>
    </citation>
    <scope>NUCLEOTIDE SEQUENCE [LARGE SCALE GENOMIC DNA]</scope>
    <source>
        <strain evidence="3">cv. Da-Ae</strain>
        <tissue evidence="2">Seedling</tissue>
    </source>
</reference>
<organism evidence="2 3">
    <name type="scientific">Brassica napus</name>
    <name type="common">Rape</name>
    <dbReference type="NCBI Taxonomy" id="3708"/>
    <lineage>
        <taxon>Eukaryota</taxon>
        <taxon>Viridiplantae</taxon>
        <taxon>Streptophyta</taxon>
        <taxon>Embryophyta</taxon>
        <taxon>Tracheophyta</taxon>
        <taxon>Spermatophyta</taxon>
        <taxon>Magnoliopsida</taxon>
        <taxon>eudicotyledons</taxon>
        <taxon>Gunneridae</taxon>
        <taxon>Pentapetalae</taxon>
        <taxon>rosids</taxon>
        <taxon>malvids</taxon>
        <taxon>Brassicales</taxon>
        <taxon>Brassicaceae</taxon>
        <taxon>Brassiceae</taxon>
        <taxon>Brassica</taxon>
    </lineage>
</organism>
<comment type="caution">
    <text evidence="2">The sequence shown here is derived from an EMBL/GenBank/DDBJ whole genome shotgun (WGS) entry which is preliminary data.</text>
</comment>
<sequence>MNRKSGSSRNSRNKGSGGRKLCACRLPENEEQNKHFSYCEWLDEEEVNGWPKRALLEVRDETQEKKISELLVIVNFFRMELGQQKVGKPGCSNGDEENKRLGQFLF</sequence>
<dbReference type="EMBL" id="JAGKQM010000017">
    <property type="protein sequence ID" value="KAH0870843.1"/>
    <property type="molecule type" value="Genomic_DNA"/>
</dbReference>
<accession>A0ABQ7YRK3</accession>
<keyword evidence="3" id="KW-1185">Reference proteome</keyword>
<proteinExistence type="predicted"/>
<evidence type="ECO:0000313" key="2">
    <source>
        <dbReference type="EMBL" id="KAH0870843.1"/>
    </source>
</evidence>
<feature type="region of interest" description="Disordered" evidence="1">
    <location>
        <begin position="87"/>
        <end position="106"/>
    </location>
</feature>